<dbReference type="Pfam" id="PF08264">
    <property type="entry name" value="Anticodon_1"/>
    <property type="match status" value="1"/>
</dbReference>
<proteinExistence type="predicted"/>
<gene>
    <name evidence="9" type="ORF">METZ01_LOCUS65016</name>
</gene>
<dbReference type="InterPro" id="IPR009008">
    <property type="entry name" value="Val/Leu/Ile-tRNA-synth_edit"/>
</dbReference>
<dbReference type="GO" id="GO:0004822">
    <property type="term" value="F:isoleucine-tRNA ligase activity"/>
    <property type="evidence" value="ECO:0007669"/>
    <property type="project" value="UniProtKB-EC"/>
</dbReference>
<evidence type="ECO:0000259" key="8">
    <source>
        <dbReference type="Pfam" id="PF08264"/>
    </source>
</evidence>
<keyword evidence="5" id="KW-0648">Protein biosynthesis</keyword>
<dbReference type="PANTHER" id="PTHR42765:SF1">
    <property type="entry name" value="ISOLEUCINE--TRNA LIGASE, MITOCHONDRIAL"/>
    <property type="match status" value="1"/>
</dbReference>
<organism evidence="9">
    <name type="scientific">marine metagenome</name>
    <dbReference type="NCBI Taxonomy" id="408172"/>
    <lineage>
        <taxon>unclassified sequences</taxon>
        <taxon>metagenomes</taxon>
        <taxon>ecological metagenomes</taxon>
    </lineage>
</organism>
<dbReference type="GO" id="GO:0002161">
    <property type="term" value="F:aminoacyl-tRNA deacylase activity"/>
    <property type="evidence" value="ECO:0007669"/>
    <property type="project" value="InterPro"/>
</dbReference>
<name>A0A381T7K0_9ZZZZ</name>
<keyword evidence="4" id="KW-0067">ATP-binding</keyword>
<dbReference type="Gene3D" id="1.10.10.830">
    <property type="entry name" value="Ile-tRNA synthetase CP2 domain-like"/>
    <property type="match status" value="1"/>
</dbReference>
<evidence type="ECO:0000259" key="7">
    <source>
        <dbReference type="Pfam" id="PF00133"/>
    </source>
</evidence>
<dbReference type="Pfam" id="PF00133">
    <property type="entry name" value="tRNA-synt_1"/>
    <property type="match status" value="1"/>
</dbReference>
<evidence type="ECO:0000256" key="1">
    <source>
        <dbReference type="ARBA" id="ARBA00013165"/>
    </source>
</evidence>
<evidence type="ECO:0000256" key="3">
    <source>
        <dbReference type="ARBA" id="ARBA00022741"/>
    </source>
</evidence>
<dbReference type="GO" id="GO:0005524">
    <property type="term" value="F:ATP binding"/>
    <property type="evidence" value="ECO:0007669"/>
    <property type="project" value="UniProtKB-KW"/>
</dbReference>
<dbReference type="InterPro" id="IPR050081">
    <property type="entry name" value="Ile-tRNA_ligase"/>
</dbReference>
<keyword evidence="6" id="KW-0030">Aminoacyl-tRNA synthetase</keyword>
<dbReference type="GO" id="GO:0005829">
    <property type="term" value="C:cytosol"/>
    <property type="evidence" value="ECO:0007669"/>
    <property type="project" value="TreeGrafter"/>
</dbReference>
<reference evidence="9" key="1">
    <citation type="submission" date="2018-05" db="EMBL/GenBank/DDBJ databases">
        <authorList>
            <person name="Lanie J.A."/>
            <person name="Ng W.-L."/>
            <person name="Kazmierczak K.M."/>
            <person name="Andrzejewski T.M."/>
            <person name="Davidsen T.M."/>
            <person name="Wayne K.J."/>
            <person name="Tettelin H."/>
            <person name="Glass J.I."/>
            <person name="Rusch D."/>
            <person name="Podicherti R."/>
            <person name="Tsui H.-C.T."/>
            <person name="Winkler M.E."/>
        </authorList>
    </citation>
    <scope>NUCLEOTIDE SEQUENCE</scope>
</reference>
<evidence type="ECO:0000256" key="5">
    <source>
        <dbReference type="ARBA" id="ARBA00022917"/>
    </source>
</evidence>
<dbReference type="InterPro" id="IPR002301">
    <property type="entry name" value="Ile-tRNA-ligase"/>
</dbReference>
<sequence>DFKVPLLEADFVADDTGTGFVHVAPSHGQDDYELAIKNNIDIPFTIDDEGIYLQSMGVLAGKRVYNEDGTSGDANGSVIGELINQNNLFSKGKLRHQYPHSWRSKAPLIFRNTPQWFISMENNDLRKKSLDAIDKVKWIPERGKNRIKSMVETRPDWVISRQRAWGVPLGLFVNKKSGELLKDNAVNSRIFELFKSEGSDSWFIREDKDFLGEKYNSDDWEKVNDILDVWFDSGSTHSFVLEGEKGLGWPAQLYLEGSDQHRGWFQSSLLESCGTRGDAPYESVLTHGFVVDKNGRKMSKSEGNYVSPDELIDKYGADVVRLWAVSVDFTEDMKIGQEVMQSNIEAYRKIRNTFRFLLGNLNNFSDDEAVEYKDLPELERYILHRLSEVNDVILDGYDKYDLKIVFQNLLNFSNLDLSSFYFDIRKDSLYCDSKNSLSRKSCRTVLDILFKHLTKWFAPILCFTCEEVWLSRYPNDEQSIHEFTFEKPNKDWIDKELHEKWEKIRSVRKVVTGAIELKRKEKVIGSSLEAFPKVYISDKDHFNILSSVNTDEIFITSQASIINGDGQKDSFRLDDFPFVSVLIDLAVGKKCQRSWKILPEVGSDPDYPDLSIRDADVMREISENKS</sequence>
<dbReference type="InterPro" id="IPR033708">
    <property type="entry name" value="Anticodon_Ile_BEm"/>
</dbReference>
<dbReference type="InterPro" id="IPR009080">
    <property type="entry name" value="tRNAsynth_Ia_anticodon-bd"/>
</dbReference>
<dbReference type="EMBL" id="UINC01004147">
    <property type="protein sequence ID" value="SVA12162.1"/>
    <property type="molecule type" value="Genomic_DNA"/>
</dbReference>
<protein>
    <recommendedName>
        <fullName evidence="1">isoleucine--tRNA ligase</fullName>
        <ecNumber evidence="1">6.1.1.5</ecNumber>
    </recommendedName>
</protein>
<keyword evidence="3" id="KW-0547">Nucleotide-binding</keyword>
<dbReference type="CDD" id="cd07960">
    <property type="entry name" value="Anticodon_Ia_Ile_BEm"/>
    <property type="match status" value="1"/>
</dbReference>
<dbReference type="InterPro" id="IPR013155">
    <property type="entry name" value="M/V/L/I-tRNA-synth_anticd-bd"/>
</dbReference>
<dbReference type="Gene3D" id="3.40.50.620">
    <property type="entry name" value="HUPs"/>
    <property type="match status" value="1"/>
</dbReference>
<evidence type="ECO:0000256" key="4">
    <source>
        <dbReference type="ARBA" id="ARBA00022840"/>
    </source>
</evidence>
<accession>A0A381T7K0</accession>
<feature type="non-terminal residue" evidence="9">
    <location>
        <position position="1"/>
    </location>
</feature>
<dbReference type="SUPFAM" id="SSF47323">
    <property type="entry name" value="Anticodon-binding domain of a subclass of class I aminoacyl-tRNA synthetases"/>
    <property type="match status" value="1"/>
</dbReference>
<evidence type="ECO:0000313" key="9">
    <source>
        <dbReference type="EMBL" id="SVA12162.1"/>
    </source>
</evidence>
<evidence type="ECO:0000256" key="2">
    <source>
        <dbReference type="ARBA" id="ARBA00022598"/>
    </source>
</evidence>
<keyword evidence="2" id="KW-0436">Ligase</keyword>
<dbReference type="SUPFAM" id="SSF50677">
    <property type="entry name" value="ValRS/IleRS/LeuRS editing domain"/>
    <property type="match status" value="1"/>
</dbReference>
<dbReference type="GO" id="GO:0000049">
    <property type="term" value="F:tRNA binding"/>
    <property type="evidence" value="ECO:0007669"/>
    <property type="project" value="InterPro"/>
</dbReference>
<dbReference type="SUPFAM" id="SSF52374">
    <property type="entry name" value="Nucleotidylyl transferase"/>
    <property type="match status" value="1"/>
</dbReference>
<dbReference type="Gene3D" id="1.10.730.20">
    <property type="match status" value="1"/>
</dbReference>
<feature type="domain" description="Methionyl/Valyl/Leucyl/Isoleucyl-tRNA synthetase anticodon-binding" evidence="8">
    <location>
        <begin position="379"/>
        <end position="529"/>
    </location>
</feature>
<dbReference type="PRINTS" id="PR00984">
    <property type="entry name" value="TRNASYNTHILE"/>
</dbReference>
<dbReference type="InterPro" id="IPR002300">
    <property type="entry name" value="aa-tRNA-synth_Ia"/>
</dbReference>
<feature type="domain" description="Aminoacyl-tRNA synthetase class Ia" evidence="7">
    <location>
        <begin position="88"/>
        <end position="335"/>
    </location>
</feature>
<dbReference type="InterPro" id="IPR014729">
    <property type="entry name" value="Rossmann-like_a/b/a_fold"/>
</dbReference>
<dbReference type="Gene3D" id="3.90.740.10">
    <property type="entry name" value="Valyl/Leucyl/Isoleucyl-tRNA synthetase, editing domain"/>
    <property type="match status" value="1"/>
</dbReference>
<dbReference type="GO" id="GO:0006428">
    <property type="term" value="P:isoleucyl-tRNA aminoacylation"/>
    <property type="evidence" value="ECO:0007669"/>
    <property type="project" value="InterPro"/>
</dbReference>
<dbReference type="AlphaFoldDB" id="A0A381T7K0"/>
<dbReference type="PANTHER" id="PTHR42765">
    <property type="entry name" value="SOLEUCYL-TRNA SYNTHETASE"/>
    <property type="match status" value="1"/>
</dbReference>
<evidence type="ECO:0000256" key="6">
    <source>
        <dbReference type="ARBA" id="ARBA00023146"/>
    </source>
</evidence>
<dbReference type="EC" id="6.1.1.5" evidence="1"/>